<reference evidence="1 2" key="1">
    <citation type="journal article" date="2024" name="Ann. Entomol. Soc. Am.">
        <title>Genomic analyses of the southern and eastern yellowjacket wasps (Hymenoptera: Vespidae) reveal evolutionary signatures of social life.</title>
        <authorList>
            <person name="Catto M.A."/>
            <person name="Caine P.B."/>
            <person name="Orr S.E."/>
            <person name="Hunt B.G."/>
            <person name="Goodisman M.A.D."/>
        </authorList>
    </citation>
    <scope>NUCLEOTIDE SEQUENCE [LARGE SCALE GENOMIC DNA]</scope>
    <source>
        <strain evidence="1">233</strain>
        <tissue evidence="1">Head and thorax</tissue>
    </source>
</reference>
<name>A0ABD2ALJ9_VESSQ</name>
<accession>A0ABD2ALJ9</accession>
<dbReference type="EMBL" id="JAUDFV010000146">
    <property type="protein sequence ID" value="KAL2720560.1"/>
    <property type="molecule type" value="Genomic_DNA"/>
</dbReference>
<dbReference type="Proteomes" id="UP001607302">
    <property type="component" value="Unassembled WGS sequence"/>
</dbReference>
<proteinExistence type="predicted"/>
<evidence type="ECO:0000313" key="2">
    <source>
        <dbReference type="Proteomes" id="UP001607302"/>
    </source>
</evidence>
<keyword evidence="2" id="KW-1185">Reference proteome</keyword>
<sequence length="427" mass="50231">MSSMHKHSKSVSNMIDRIESNKNEVLKQNYRTCYSSDDLDSEKNIETSPSVRREKSKNFVMKLIRSFEKRNNKSDNHIKNANKEFFRRSFMRIPLPRINSYYRDTYNNLDLPEPILDKKNKRLSNVKNIRSKIYLKTFENDIKIVNDSNLLAEPSSSNLRLVDNDAKEKWTIANKRWSDTINEEKINQKKSIKGVLSSLIRWKKHTDENRSQRSRSCDKSEMHHNILTPIPIIPRARSLQTVVINSTKDKNNTNLNRSATIRPFYGIKRNQTASKKFLESFHSIKINPRKEDSGYGSGTLSIEESNENLIKPSAIREMSKKLTFIPEQHQHEQTCNQKDHVDLYRQVLSHCKRDRNSYQRKSFVHDELNEAIKKRFNDLSNESIIYTQSINHKLKHDYSSVYINEIAVDTEYGNNRNISRSLQSNRF</sequence>
<organism evidence="1 2">
    <name type="scientific">Vespula squamosa</name>
    <name type="common">Southern yellow jacket</name>
    <name type="synonym">Wasp</name>
    <dbReference type="NCBI Taxonomy" id="30214"/>
    <lineage>
        <taxon>Eukaryota</taxon>
        <taxon>Metazoa</taxon>
        <taxon>Ecdysozoa</taxon>
        <taxon>Arthropoda</taxon>
        <taxon>Hexapoda</taxon>
        <taxon>Insecta</taxon>
        <taxon>Pterygota</taxon>
        <taxon>Neoptera</taxon>
        <taxon>Endopterygota</taxon>
        <taxon>Hymenoptera</taxon>
        <taxon>Apocrita</taxon>
        <taxon>Aculeata</taxon>
        <taxon>Vespoidea</taxon>
        <taxon>Vespidae</taxon>
        <taxon>Vespinae</taxon>
        <taxon>Vespula</taxon>
    </lineage>
</organism>
<protein>
    <submittedName>
        <fullName evidence="1">Uncharacterized protein</fullName>
    </submittedName>
</protein>
<gene>
    <name evidence="1" type="ORF">V1478_010136</name>
</gene>
<evidence type="ECO:0000313" key="1">
    <source>
        <dbReference type="EMBL" id="KAL2720560.1"/>
    </source>
</evidence>
<comment type="caution">
    <text evidence="1">The sequence shown here is derived from an EMBL/GenBank/DDBJ whole genome shotgun (WGS) entry which is preliminary data.</text>
</comment>
<dbReference type="AlphaFoldDB" id="A0ABD2ALJ9"/>